<keyword evidence="6 7" id="KW-0472">Membrane</keyword>
<feature type="transmembrane region" description="Helical" evidence="7">
    <location>
        <begin position="1473"/>
        <end position="1497"/>
    </location>
</feature>
<dbReference type="PANTHER" id="PTHR19229:SF49">
    <property type="entry name" value="PHOSPHOLIPID-TRANSPORTING ATPASE ABCA7"/>
    <property type="match status" value="1"/>
</dbReference>
<keyword evidence="10" id="KW-1185">Reference proteome</keyword>
<keyword evidence="5 7" id="KW-1133">Transmembrane helix</keyword>
<dbReference type="Pfam" id="PF23321">
    <property type="entry name" value="R1_ABCA1"/>
    <property type="match status" value="1"/>
</dbReference>
<dbReference type="Ensembl" id="ENSCABT00000005395.1">
    <property type="protein sequence ID" value="ENSCABP00000004961.1"/>
    <property type="gene ID" value="ENSCABG00000003493.1"/>
</dbReference>
<feature type="transmembrane region" description="Helical" evidence="7">
    <location>
        <begin position="1404"/>
        <end position="1430"/>
    </location>
</feature>
<dbReference type="InterPro" id="IPR027417">
    <property type="entry name" value="P-loop_NTPase"/>
</dbReference>
<feature type="transmembrane region" description="Helical" evidence="7">
    <location>
        <begin position="528"/>
        <end position="552"/>
    </location>
</feature>
<dbReference type="InterPro" id="IPR026082">
    <property type="entry name" value="ABCA"/>
</dbReference>
<dbReference type="InterPro" id="IPR017871">
    <property type="entry name" value="ABC_transporter-like_CS"/>
</dbReference>
<dbReference type="GO" id="GO:0005524">
    <property type="term" value="F:ATP binding"/>
    <property type="evidence" value="ECO:0007669"/>
    <property type="project" value="UniProtKB-KW"/>
</dbReference>
<feature type="transmembrane region" description="Helical" evidence="7">
    <location>
        <begin position="23"/>
        <end position="42"/>
    </location>
</feature>
<sequence>MGFGTQLGLLLWKNFTYRRRQKIQLTIELLWPLFLFFILILVRQSYPPFEQHECHFPNKALPSAGTLSWIQGIICNVNNPCFRYPTAGETPGVLGNFNQSIISRLFADAQKVLLHANSKQTLSSFGQLLPALRRLWGNGAPWMGKASRERKIPCPASRFIGGGRRQLSRGDPPFPSLRVYWGVGGADLYRSSPLLQYTSLLWGRGGSVTTSLDPSPAAGPYCKELIQSLESNPLSRILWQGIKPLFIGKILYAPSSPSTRRIMAEVNRTFQELAVLREVRGTWQELGPRVYTFLNSSLEVRVLQVCASRGLGNGGARGFLAGVPGGEAYTWRQAYAEVDQVVGTLSQFIECVSLDKVEAVASEEQLVSRALQLLEGRQFWAGVVFLPPDNATPGELPPHVRYKIRMDIDDVTRSNKIKDRFWDPGPAADPFNDLRYVWGGFVYVQDLVERAVTRVLSGTASRTGIYLQQMPYPCYVDDVFLRVLNRSLPLFMTLAWIYSVAMIIKGVVHEKEARLKETMKIMGLSSGILWLSWFISSFIPFLISSCFLVLILKLGDILPYSDPAVVFLFLATFAVATIAQCFLISTFFSRANLASACGGVIYFSFYLPYVLCVAWRDHITFPLRLCSLLSPVAFGFGCEYFSLYEEQGVGIQWYNLNASPVQDDPYNFATSLALLLLDACLYGLATWYIEAVFPGQYGIPKPWNFPFLKSYWFGKSSSDGCHPFPTDSVMLVEEPPAHLRPGVSIRNLVKIYHSSSKVAVNGLSLSFYEGQITSFLGHNGAGKTTTMSILSGLLPPSSGTAYILGRDICSEMDSIRKTMGMCPQHNVLFDILTVEEHIWFYGRLKGLSGEQVKEEVKQIIQDVGLPHKRREQTKNLSGGMQRKLSVAIAFVGGSQVVILDEPTAGIDPYSRRGIWELLLKYRKGRTVILSTHYMDEADLLGDRVAIISQGRLCCCGSPLFLKTKLGTGYYLTLVKREDDSGSERSCDTGLGSEQCNVLQLSALIQKLVPGSQLVEDIGHEVLYVLPYGGAKDGAFGELFQELDSRLGELGVSSYGISDTTLEEVLQPPPGTEAAGRADRVSLLSFLQLRSQRRPISCTAWMAGAPQVLGWALTRQQLRGFFAQIVLPAVFVCIALLFSLIVPPFGKYPPLHLEPWMYGQQFTFFSDDSPGDPDSAPLLRALLAEPGFEASLLVPRESRPVEAGWVEGVLSPVCPHLSSRQVQRGTGDILQNLTGRNISDYLVKTYPKIIRQGYGGISLGLRTPGFYSQLCHGGGGRVTGPVEGKLSAECYRCAAMRPQVWFNNKGWHAMVSFVNVVNNGLLRASLPPGAEPWRYGITAINHPLNLTKEQLSEAALMATSVDVLVSICVMFAMSFVPASFILFLIEERVSKAKHLQFVSGMKPSVYWLGNFTWDMCNYLVPAGLVVLIFLCFQQKSYVSSANLPSLVLLLFLYGWSITPLMYPASFLFSVPSTAYVVLTCVNLFIGINSSVATFVLELFTDQKLNHVNRILKKVFLIFPHFCLGRGLIDMVKNQAMADAFERFGDKRFVSPLCWDLAGKNMFAMALQGVVFFLFTILLQYRFFVKLRPFAVKLPPLGGEDEDVAREREKITSGARGRVELGNDSTLGACFGLLGVNGAGKTSTFKMLTGDTEVTLGYACLKGHSHRHTHSYMPLPPNMGYCPQFDAINDLLTGREHLEFYCRLRGVPEEETPRVAQWGVSTLGLAQYADRPARGYSGGNKRKLSTAIALLGAPPVIFLDEPTTGMDPRARRFLWNCILSVIKEGRSVVLTSHSMEECEALCTRMAIMVNGRFRCLGSVQHLKNRFGDGYTITLRVSGPSPDLRSVETFIQDSFPGIVLKERHHCMLQYQLPSRSCSLAKIFSILSAHRGTYRIEDYSVSQTTLDQVFVHFARDQSDDEPLPDLAPPFELEPPGPWKRITHFLEDDSYQESAV</sequence>
<feature type="transmembrane region" description="Helical" evidence="7">
    <location>
        <begin position="1560"/>
        <end position="1582"/>
    </location>
</feature>
<name>A0A8C0ILH8_CHEAB</name>
<feature type="transmembrane region" description="Helical" evidence="7">
    <location>
        <begin position="591"/>
        <end position="611"/>
    </location>
</feature>
<accession>A0A8C0ILH8</accession>
<proteinExistence type="predicted"/>
<dbReference type="SMART" id="SM00382">
    <property type="entry name" value="AAA"/>
    <property type="match status" value="2"/>
</dbReference>
<dbReference type="Pfam" id="PF00005">
    <property type="entry name" value="ABC_tran"/>
    <property type="match status" value="2"/>
</dbReference>
<dbReference type="CDD" id="cd03263">
    <property type="entry name" value="ABC_subfamily_A"/>
    <property type="match status" value="2"/>
</dbReference>
<reference evidence="9" key="1">
    <citation type="submission" date="2025-08" db="UniProtKB">
        <authorList>
            <consortium name="Ensembl"/>
        </authorList>
    </citation>
    <scope>IDENTIFICATION</scope>
</reference>
<evidence type="ECO:0000259" key="8">
    <source>
        <dbReference type="PROSITE" id="PS50893"/>
    </source>
</evidence>
<evidence type="ECO:0000256" key="5">
    <source>
        <dbReference type="ARBA" id="ARBA00022989"/>
    </source>
</evidence>
<keyword evidence="3" id="KW-0547">Nucleotide-binding</keyword>
<dbReference type="SUPFAM" id="SSF52540">
    <property type="entry name" value="P-loop containing nucleoside triphosphate hydrolases"/>
    <property type="match status" value="2"/>
</dbReference>
<dbReference type="PROSITE" id="PS50893">
    <property type="entry name" value="ABC_TRANSPORTER_2"/>
    <property type="match status" value="2"/>
</dbReference>
<organism evidence="9 10">
    <name type="scientific">Chelonoidis abingdonii</name>
    <name type="common">Abingdon island giant tortoise</name>
    <name type="synonym">Testudo abingdonii</name>
    <dbReference type="NCBI Taxonomy" id="106734"/>
    <lineage>
        <taxon>Eukaryota</taxon>
        <taxon>Metazoa</taxon>
        <taxon>Chordata</taxon>
        <taxon>Craniata</taxon>
        <taxon>Vertebrata</taxon>
        <taxon>Euteleostomi</taxon>
        <taxon>Archelosauria</taxon>
        <taxon>Testudinata</taxon>
        <taxon>Testudines</taxon>
        <taxon>Cryptodira</taxon>
        <taxon>Durocryptodira</taxon>
        <taxon>Testudinoidea</taxon>
        <taxon>Testudinidae</taxon>
        <taxon>Chelonoidis</taxon>
    </lineage>
</organism>
<protein>
    <recommendedName>
        <fullName evidence="8">ABC transporter domain-containing protein</fullName>
    </recommendedName>
</protein>
<keyword evidence="4" id="KW-0067">ATP-binding</keyword>
<dbReference type="InterPro" id="IPR013525">
    <property type="entry name" value="ABC2_TM"/>
</dbReference>
<feature type="domain" description="ABC transporter" evidence="8">
    <location>
        <begin position="743"/>
        <end position="974"/>
    </location>
</feature>
<feature type="transmembrane region" description="Helical" evidence="7">
    <location>
        <begin position="1442"/>
        <end position="1461"/>
    </location>
</feature>
<reference evidence="9" key="2">
    <citation type="submission" date="2025-09" db="UniProtKB">
        <authorList>
            <consortium name="Ensembl"/>
        </authorList>
    </citation>
    <scope>IDENTIFICATION</scope>
</reference>
<evidence type="ECO:0000256" key="1">
    <source>
        <dbReference type="ARBA" id="ARBA00004141"/>
    </source>
</evidence>
<keyword evidence="2 7" id="KW-0812">Transmembrane</keyword>
<dbReference type="GO" id="GO:0016887">
    <property type="term" value="F:ATP hydrolysis activity"/>
    <property type="evidence" value="ECO:0007669"/>
    <property type="project" value="InterPro"/>
</dbReference>
<dbReference type="FunFam" id="3.40.50.300:FF:000264">
    <property type="entry name" value="ATP-binding cassette, sub-family A (ABC1), member 1"/>
    <property type="match status" value="1"/>
</dbReference>
<comment type="subcellular location">
    <subcellularLocation>
        <location evidence="1">Membrane</location>
        <topology evidence="1">Multi-pass membrane protein</topology>
    </subcellularLocation>
</comment>
<dbReference type="PANTHER" id="PTHR19229">
    <property type="entry name" value="ATP-BINDING CASSETTE TRANSPORTER SUBFAMILY A ABCA"/>
    <property type="match status" value="1"/>
</dbReference>
<dbReference type="Pfam" id="PF12698">
    <property type="entry name" value="ABC2_membrane_3"/>
    <property type="match status" value="2"/>
</dbReference>
<evidence type="ECO:0000256" key="6">
    <source>
        <dbReference type="ARBA" id="ARBA00023136"/>
    </source>
</evidence>
<dbReference type="InterPro" id="IPR056264">
    <property type="entry name" value="R2_ABCA1-4-like"/>
</dbReference>
<evidence type="ECO:0000256" key="7">
    <source>
        <dbReference type="SAM" id="Phobius"/>
    </source>
</evidence>
<dbReference type="GeneTree" id="ENSGT00940000154658"/>
<feature type="transmembrane region" description="Helical" evidence="7">
    <location>
        <begin position="1362"/>
        <end position="1384"/>
    </location>
</feature>
<feature type="transmembrane region" description="Helical" evidence="7">
    <location>
        <begin position="488"/>
        <end position="508"/>
    </location>
</feature>
<dbReference type="Gene3D" id="3.40.50.300">
    <property type="entry name" value="P-loop containing nucleotide triphosphate hydrolases"/>
    <property type="match status" value="2"/>
</dbReference>
<evidence type="ECO:0000256" key="4">
    <source>
        <dbReference type="ARBA" id="ARBA00022840"/>
    </source>
</evidence>
<dbReference type="GO" id="GO:0140359">
    <property type="term" value="F:ABC-type transporter activity"/>
    <property type="evidence" value="ECO:0007669"/>
    <property type="project" value="InterPro"/>
</dbReference>
<evidence type="ECO:0000313" key="10">
    <source>
        <dbReference type="Proteomes" id="UP000694404"/>
    </source>
</evidence>
<evidence type="ECO:0000256" key="2">
    <source>
        <dbReference type="ARBA" id="ARBA00022692"/>
    </source>
</evidence>
<dbReference type="GO" id="GO:0005319">
    <property type="term" value="F:lipid transporter activity"/>
    <property type="evidence" value="ECO:0007669"/>
    <property type="project" value="TreeGrafter"/>
</dbReference>
<dbReference type="InterPro" id="IPR003439">
    <property type="entry name" value="ABC_transporter-like_ATP-bd"/>
</dbReference>
<evidence type="ECO:0000313" key="9">
    <source>
        <dbReference type="Ensembl" id="ENSCABP00000004961.1"/>
    </source>
</evidence>
<dbReference type="PROSITE" id="PS00211">
    <property type="entry name" value="ABC_TRANSPORTER_1"/>
    <property type="match status" value="1"/>
</dbReference>
<dbReference type="GO" id="GO:0016020">
    <property type="term" value="C:membrane"/>
    <property type="evidence" value="ECO:0007669"/>
    <property type="project" value="UniProtKB-SubCell"/>
</dbReference>
<dbReference type="Proteomes" id="UP000694404">
    <property type="component" value="Unplaced"/>
</dbReference>
<feature type="transmembrane region" description="Helical" evidence="7">
    <location>
        <begin position="564"/>
        <end position="584"/>
    </location>
</feature>
<feature type="domain" description="ABC transporter" evidence="8">
    <location>
        <begin position="1597"/>
        <end position="1833"/>
    </location>
</feature>
<feature type="transmembrane region" description="Helical" evidence="7">
    <location>
        <begin position="1120"/>
        <end position="1141"/>
    </location>
</feature>
<dbReference type="FunFam" id="3.40.50.300:FF:002470">
    <property type="entry name" value="ABC transporter, putative"/>
    <property type="match status" value="1"/>
</dbReference>
<dbReference type="InterPro" id="IPR003593">
    <property type="entry name" value="AAA+_ATPase"/>
</dbReference>
<evidence type="ECO:0000256" key="3">
    <source>
        <dbReference type="ARBA" id="ARBA00022741"/>
    </source>
</evidence>